<organism evidence="3 5">
    <name type="scientific">Cucumis melo</name>
    <name type="common">Muskmelon</name>
    <dbReference type="NCBI Taxonomy" id="3656"/>
    <lineage>
        <taxon>Eukaryota</taxon>
        <taxon>Viridiplantae</taxon>
        <taxon>Streptophyta</taxon>
        <taxon>Embryophyta</taxon>
        <taxon>Tracheophyta</taxon>
        <taxon>Spermatophyta</taxon>
        <taxon>Magnoliopsida</taxon>
        <taxon>eudicotyledons</taxon>
        <taxon>Gunneridae</taxon>
        <taxon>Pentapetalae</taxon>
        <taxon>rosids</taxon>
        <taxon>fabids</taxon>
        <taxon>Cucurbitales</taxon>
        <taxon>Cucurbitaceae</taxon>
        <taxon>Benincaseae</taxon>
        <taxon>Cucumis</taxon>
    </lineage>
</organism>
<feature type="compositionally biased region" description="Basic and acidic residues" evidence="1">
    <location>
        <begin position="354"/>
        <end position="363"/>
    </location>
</feature>
<evidence type="ECO:0000256" key="1">
    <source>
        <dbReference type="SAM" id="MobiDB-lite"/>
    </source>
</evidence>
<name>A0ABM3L0A7_CUCME</name>
<keyword evidence="3" id="KW-1185">Reference proteome</keyword>
<feature type="region of interest" description="Disordered" evidence="1">
    <location>
        <begin position="642"/>
        <end position="667"/>
    </location>
</feature>
<dbReference type="InterPro" id="IPR032567">
    <property type="entry name" value="RTL1-rel"/>
</dbReference>
<protein>
    <submittedName>
        <fullName evidence="4 5">Uncharacterized protein LOC103501188</fullName>
    </submittedName>
</protein>
<evidence type="ECO:0000259" key="2">
    <source>
        <dbReference type="Pfam" id="PF03732"/>
    </source>
</evidence>
<dbReference type="SUPFAM" id="SSF57756">
    <property type="entry name" value="Retrovirus zinc finger-like domains"/>
    <property type="match status" value="1"/>
</dbReference>
<dbReference type="InterPro" id="IPR036875">
    <property type="entry name" value="Znf_CCHC_sf"/>
</dbReference>
<evidence type="ECO:0000313" key="3">
    <source>
        <dbReference type="Proteomes" id="UP001652600"/>
    </source>
</evidence>
<dbReference type="RefSeq" id="XP_050943466.1">
    <property type="nucleotide sequence ID" value="XM_051087509.1"/>
</dbReference>
<dbReference type="InterPro" id="IPR021109">
    <property type="entry name" value="Peptidase_aspartic_dom_sf"/>
</dbReference>
<feature type="compositionally biased region" description="Polar residues" evidence="1">
    <location>
        <begin position="368"/>
        <end position="383"/>
    </location>
</feature>
<dbReference type="InterPro" id="IPR005162">
    <property type="entry name" value="Retrotrans_gag_dom"/>
</dbReference>
<dbReference type="Proteomes" id="UP001652600">
    <property type="component" value="Chromosome 7"/>
</dbReference>
<reference evidence="4 5" key="1">
    <citation type="submission" date="2025-05" db="UniProtKB">
        <authorList>
            <consortium name="RefSeq"/>
        </authorList>
    </citation>
    <scope>IDENTIFICATION</scope>
    <source>
        <tissue evidence="4 5">Stem</tissue>
    </source>
</reference>
<dbReference type="Gene3D" id="3.10.10.10">
    <property type="entry name" value="HIV Type 1 Reverse Transcriptase, subunit A, domain 1"/>
    <property type="match status" value="1"/>
</dbReference>
<dbReference type="SUPFAM" id="SSF50630">
    <property type="entry name" value="Acid proteases"/>
    <property type="match status" value="1"/>
</dbReference>
<dbReference type="GeneID" id="103501188"/>
<feature type="domain" description="Retrotransposon gag" evidence="2">
    <location>
        <begin position="203"/>
        <end position="298"/>
    </location>
</feature>
<dbReference type="RefSeq" id="XP_050943467.1">
    <property type="nucleotide sequence ID" value="XM_051087510.1"/>
</dbReference>
<dbReference type="SUPFAM" id="SSF56672">
    <property type="entry name" value="DNA/RNA polymerases"/>
    <property type="match status" value="1"/>
</dbReference>
<dbReference type="Pfam" id="PF13975">
    <property type="entry name" value="gag-asp_proteas"/>
    <property type="match status" value="1"/>
</dbReference>
<proteinExistence type="predicted"/>
<dbReference type="CDD" id="cd00303">
    <property type="entry name" value="retropepsin_like"/>
    <property type="match status" value="1"/>
</dbReference>
<feature type="compositionally biased region" description="Polar residues" evidence="1">
    <location>
        <begin position="338"/>
        <end position="352"/>
    </location>
</feature>
<dbReference type="PANTHER" id="PTHR15503">
    <property type="entry name" value="LDOC1 RELATED"/>
    <property type="match status" value="1"/>
</dbReference>
<evidence type="ECO:0000313" key="4">
    <source>
        <dbReference type="RefSeq" id="XP_050943466.1"/>
    </source>
</evidence>
<evidence type="ECO:0000313" key="5">
    <source>
        <dbReference type="RefSeq" id="XP_050943467.1"/>
    </source>
</evidence>
<dbReference type="InterPro" id="IPR043502">
    <property type="entry name" value="DNA/RNA_pol_sf"/>
</dbReference>
<feature type="region of interest" description="Disordered" evidence="1">
    <location>
        <begin position="333"/>
        <end position="387"/>
    </location>
</feature>
<dbReference type="Pfam" id="PF03732">
    <property type="entry name" value="Retrotrans_gag"/>
    <property type="match status" value="1"/>
</dbReference>
<dbReference type="PANTHER" id="PTHR15503:SF45">
    <property type="entry name" value="RNA-DIRECTED DNA POLYMERASE HOMOLOG"/>
    <property type="match status" value="1"/>
</dbReference>
<accession>A0ABM3L0A7</accession>
<sequence length="1010" mass="113876">MSSSNPSGKAQRDRLVEIEEQMLYLVEVPDSIRYLESRVDEISEKADTIDAVAGRVEGLPIQELLARVDALEENTNARRTINYERGESSSGFAAHMEECVNELDSAQKTLLEMINGMSEDFRVTLDVVRNEIADVNARLSLTMRAMANQAPAGGAISVSKVKIPEPKPFCGVRDAKALENYIFDLEQYFKATNTVTEEAKVTLATMHLFEDAKLWWRSRYADIQEGRCTVDTWDALKRELRSQFFPENVEILARRKLLDLRHTGEIREYVKQFAGLMLDIRDMSEKDKVFYFVEGLKPWARAKLYEQRVQDLTSAYAAAERLFDLTGDAQDVRRHKSSSLGRNRNSRPSSPKTVRRDEYTGKDRRSHQSNTENTWQRPNNQSPPKRRLSCYICGKPHMARECPNKVDFHAFQASLIVDSNDKSNHAEDEAGLIDGGERTRIGAIKYMSSLQKKSEEGHVPTKGGLLYVDTWINQKQAKSTMVDSGATHNFITEAEARRLRLRWERDSGKMKAVNSIALPIVGLVKRTTIKLGGWRGPVDFVVVKMDDFDVVLGMEFLLEHQVIPIPSAKCRAITGSFPTVVQADIRQPNGFKMISTMKLDKSRAQEEPPSVEILLGALEKLGETVPKDTLCVPEKCRGVMPSRWPKSSSMRRRTDHGVESPSEANAHAKNAYRMAPLKLIKLRKPSEMLSNTGCSIPVQATYGARVLSLKKKDRSPQQCVDRRTQNKLTVRRKCPLPMLTRRVDCPRGVKHLLKSDDRSRQCRVRTTKAKGLEKNWVTRHEAYEFPVVPLGLTDAKGGKCCSVQGQVSVLSHVGECHQGGSSREEDTQWSENLGCQVAFNGSKQAMIEGPSLGVVEATKTPEVKAEQLSCVLAEHLHHCVDGRQKNWVQLLKVTQFGYSAQTDSLIKRSPFEIEDKRHSVLPPVADGPCLGDRPQVHRVGEECEQMANIARVCLEEASRPMEEKGDQKRCPLEFEGMTKLPIDGATTSYDYLSTWTWRKTEKSRKALLTE</sequence>
<gene>
    <name evidence="4 5" type="primary">LOC103501188</name>
</gene>
<dbReference type="Gene3D" id="2.40.70.10">
    <property type="entry name" value="Acid Proteases"/>
    <property type="match status" value="1"/>
</dbReference>